<proteinExistence type="predicted"/>
<feature type="compositionally biased region" description="Low complexity" evidence="1">
    <location>
        <begin position="13"/>
        <end position="23"/>
    </location>
</feature>
<organism evidence="2 3">
    <name type="scientific">Septoria linicola</name>
    <dbReference type="NCBI Taxonomy" id="215465"/>
    <lineage>
        <taxon>Eukaryota</taxon>
        <taxon>Fungi</taxon>
        <taxon>Dikarya</taxon>
        <taxon>Ascomycota</taxon>
        <taxon>Pezizomycotina</taxon>
        <taxon>Dothideomycetes</taxon>
        <taxon>Dothideomycetidae</taxon>
        <taxon>Mycosphaerellales</taxon>
        <taxon>Mycosphaerellaceae</taxon>
        <taxon>Septoria</taxon>
    </lineage>
</organism>
<name>A0A9Q9AVN6_9PEZI</name>
<dbReference type="Proteomes" id="UP001056384">
    <property type="component" value="Chromosome 4"/>
</dbReference>
<evidence type="ECO:0000313" key="2">
    <source>
        <dbReference type="EMBL" id="USW52797.1"/>
    </source>
</evidence>
<feature type="compositionally biased region" description="Basic residues" evidence="1">
    <location>
        <begin position="1"/>
        <end position="12"/>
    </location>
</feature>
<evidence type="ECO:0000313" key="3">
    <source>
        <dbReference type="Proteomes" id="UP001056384"/>
    </source>
</evidence>
<dbReference type="AlphaFoldDB" id="A0A9Q9AVN6"/>
<feature type="region of interest" description="Disordered" evidence="1">
    <location>
        <begin position="1"/>
        <end position="47"/>
    </location>
</feature>
<dbReference type="EMBL" id="CP099421">
    <property type="protein sequence ID" value="USW52797.1"/>
    <property type="molecule type" value="Genomic_DNA"/>
</dbReference>
<protein>
    <submittedName>
        <fullName evidence="2">Uncharacterized protein</fullName>
    </submittedName>
</protein>
<reference evidence="2" key="1">
    <citation type="submission" date="2022-06" db="EMBL/GenBank/DDBJ databases">
        <title>Complete genome sequences of two strains of the flax pathogen Septoria linicola.</title>
        <authorList>
            <person name="Lapalu N."/>
            <person name="Simon A."/>
            <person name="Demenou B."/>
            <person name="Paumier D."/>
            <person name="Guillot M.-P."/>
            <person name="Gout L."/>
            <person name="Valade R."/>
        </authorList>
    </citation>
    <scope>NUCLEOTIDE SEQUENCE</scope>
    <source>
        <strain evidence="2">SE15195</strain>
    </source>
</reference>
<evidence type="ECO:0000256" key="1">
    <source>
        <dbReference type="SAM" id="MobiDB-lite"/>
    </source>
</evidence>
<accession>A0A9Q9AVN6</accession>
<keyword evidence="3" id="KW-1185">Reference proteome</keyword>
<sequence>MPNAKATKRKARAAPAAQKPARTVRVKRGENPSRSWTAKNKKKEKDDDLASMADTFAATMAAEFALHDQRVERSVPAELARHRETVAALLSAEPATEPIELHPESFFDLAFGGEQEPSM</sequence>
<gene>
    <name evidence="2" type="ORF">Slin15195_G061160</name>
</gene>